<keyword evidence="2" id="KW-0812">Transmembrane</keyword>
<keyword evidence="2" id="KW-0472">Membrane</keyword>
<reference evidence="4 5" key="1">
    <citation type="journal article" date="2021" name="Environ. Microbiol.">
        <title>Gene family expansions and transcriptome signatures uncover fungal adaptations to wood decay.</title>
        <authorList>
            <person name="Hage H."/>
            <person name="Miyauchi S."/>
            <person name="Viragh M."/>
            <person name="Drula E."/>
            <person name="Min B."/>
            <person name="Chaduli D."/>
            <person name="Navarro D."/>
            <person name="Favel A."/>
            <person name="Norest M."/>
            <person name="Lesage-Meessen L."/>
            <person name="Balint B."/>
            <person name="Merenyi Z."/>
            <person name="de Eugenio L."/>
            <person name="Morin E."/>
            <person name="Martinez A.T."/>
            <person name="Baldrian P."/>
            <person name="Stursova M."/>
            <person name="Martinez M.J."/>
            <person name="Novotny C."/>
            <person name="Magnuson J.K."/>
            <person name="Spatafora J.W."/>
            <person name="Maurice S."/>
            <person name="Pangilinan J."/>
            <person name="Andreopoulos W."/>
            <person name="LaButti K."/>
            <person name="Hundley H."/>
            <person name="Na H."/>
            <person name="Kuo A."/>
            <person name="Barry K."/>
            <person name="Lipzen A."/>
            <person name="Henrissat B."/>
            <person name="Riley R."/>
            <person name="Ahrendt S."/>
            <person name="Nagy L.G."/>
            <person name="Grigoriev I.V."/>
            <person name="Martin F."/>
            <person name="Rosso M.N."/>
        </authorList>
    </citation>
    <scope>NUCLEOTIDE SEQUENCE [LARGE SCALE GENOMIC DNA]</scope>
    <source>
        <strain evidence="4 5">CIRM-BRFM 1785</strain>
    </source>
</reference>
<dbReference type="Proteomes" id="UP000814176">
    <property type="component" value="Unassembled WGS sequence"/>
</dbReference>
<keyword evidence="2" id="KW-1133">Transmembrane helix</keyword>
<comment type="caution">
    <text evidence="4">The sequence shown here is derived from an EMBL/GenBank/DDBJ whole genome shotgun (WGS) entry which is preliminary data.</text>
</comment>
<dbReference type="Pfam" id="PF20153">
    <property type="entry name" value="DUF6535"/>
    <property type="match status" value="1"/>
</dbReference>
<feature type="transmembrane region" description="Helical" evidence="2">
    <location>
        <begin position="239"/>
        <end position="258"/>
    </location>
</feature>
<evidence type="ECO:0000256" key="1">
    <source>
        <dbReference type="SAM" id="MobiDB-lite"/>
    </source>
</evidence>
<sequence>MLLGFRSIQSTRSHQASSRAIGQRSLCIHQRSKSSQGPPHPISSSEPLSSGLSKEAWKIYVDRASQADEHSFKAWNLQMHNRILFAALFSAVLAAFVLESYQNLQPDPNSASVDLLQQILPTLQSNGRLSHATLNTSSAPGNFQPSSTDVCINALWYASLVISISTAFLAILAKQWIFNLSEDWEPTLVMKGRQRYFLRESRERWKLSSVLSWLPALLHVSLLLFFAGLAIFLQSINTTIAIVGGCLMAITVSIYVATHTISMLDCRSPYKTSVTTALVTAVLSALIELHSVIYTFHARIVTGVGLFHECCCRRRRHRSQSDLDLPRSETDDADTDILIFIRSVSEHAPPQPMGDFSDVRREMKAAFKQLLGRSANPRIWETDYLHRKCDDINAHVLTDLIRQGGDGRLLTKERCHFPSLPRYRRLFIDAGALSLLSHPLSYLPAHNRDRSLPLRPADKAAMLKLTQLLTEADGASLAQVEGVPVGTHVDPRPLPSSVVELIANLRLLATKTRCSSLASCDSYFMPVISSYPPRSVLGRMSFPSFVAYSTGTKNHPISDMIG</sequence>
<dbReference type="EMBL" id="JADCUA010000020">
    <property type="protein sequence ID" value="KAH9833043.1"/>
    <property type="molecule type" value="Genomic_DNA"/>
</dbReference>
<feature type="transmembrane region" description="Helical" evidence="2">
    <location>
        <begin position="270"/>
        <end position="287"/>
    </location>
</feature>
<evidence type="ECO:0000256" key="2">
    <source>
        <dbReference type="SAM" id="Phobius"/>
    </source>
</evidence>
<feature type="region of interest" description="Disordered" evidence="1">
    <location>
        <begin position="29"/>
        <end position="49"/>
    </location>
</feature>
<feature type="transmembrane region" description="Helical" evidence="2">
    <location>
        <begin position="210"/>
        <end position="233"/>
    </location>
</feature>
<feature type="transmembrane region" description="Helical" evidence="2">
    <location>
        <begin position="154"/>
        <end position="173"/>
    </location>
</feature>
<evidence type="ECO:0000313" key="4">
    <source>
        <dbReference type="EMBL" id="KAH9833043.1"/>
    </source>
</evidence>
<organism evidence="4 5">
    <name type="scientific">Rhodofomes roseus</name>
    <dbReference type="NCBI Taxonomy" id="34475"/>
    <lineage>
        <taxon>Eukaryota</taxon>
        <taxon>Fungi</taxon>
        <taxon>Dikarya</taxon>
        <taxon>Basidiomycota</taxon>
        <taxon>Agaricomycotina</taxon>
        <taxon>Agaricomycetes</taxon>
        <taxon>Polyporales</taxon>
        <taxon>Rhodofomes</taxon>
    </lineage>
</organism>
<evidence type="ECO:0000313" key="5">
    <source>
        <dbReference type="Proteomes" id="UP000814176"/>
    </source>
</evidence>
<gene>
    <name evidence="4" type="ORF">C8Q71DRAFT_250072</name>
</gene>
<proteinExistence type="predicted"/>
<feature type="transmembrane region" description="Helical" evidence="2">
    <location>
        <begin position="83"/>
        <end position="101"/>
    </location>
</feature>
<dbReference type="GeneID" id="71998031"/>
<name>A0ABQ8K7D3_9APHY</name>
<feature type="domain" description="DUF6535" evidence="3">
    <location>
        <begin position="57"/>
        <end position="234"/>
    </location>
</feature>
<dbReference type="RefSeq" id="XP_047775809.1">
    <property type="nucleotide sequence ID" value="XM_047917299.1"/>
</dbReference>
<dbReference type="InterPro" id="IPR045338">
    <property type="entry name" value="DUF6535"/>
</dbReference>
<accession>A0ABQ8K7D3</accession>
<keyword evidence="5" id="KW-1185">Reference proteome</keyword>
<evidence type="ECO:0000259" key="3">
    <source>
        <dbReference type="Pfam" id="PF20153"/>
    </source>
</evidence>
<protein>
    <recommendedName>
        <fullName evidence="3">DUF6535 domain-containing protein</fullName>
    </recommendedName>
</protein>